<dbReference type="PANTHER" id="PTHR13806">
    <property type="entry name" value="FLOTILLIN-RELATED"/>
    <property type="match status" value="1"/>
</dbReference>
<feature type="domain" description="Flotillin C-terminal" evidence="7">
    <location>
        <begin position="277"/>
        <end position="391"/>
    </location>
</feature>
<evidence type="ECO:0000256" key="1">
    <source>
        <dbReference type="ARBA" id="ARBA00004370"/>
    </source>
</evidence>
<dbReference type="GO" id="GO:0031410">
    <property type="term" value="C:cytoplasmic vesicle"/>
    <property type="evidence" value="ECO:0007669"/>
    <property type="project" value="TreeGrafter"/>
</dbReference>
<dbReference type="GO" id="GO:0016600">
    <property type="term" value="C:flotillin complex"/>
    <property type="evidence" value="ECO:0007669"/>
    <property type="project" value="TreeGrafter"/>
</dbReference>
<evidence type="ECO:0000256" key="5">
    <source>
        <dbReference type="SAM" id="Coils"/>
    </source>
</evidence>
<protein>
    <submittedName>
        <fullName evidence="8">Flotillin</fullName>
    </submittedName>
</protein>
<dbReference type="PANTHER" id="PTHR13806:SF46">
    <property type="entry name" value="FLOTILLIN-1-RELATED"/>
    <property type="match status" value="1"/>
</dbReference>
<dbReference type="InterPro" id="IPR036013">
    <property type="entry name" value="Band_7/SPFH_dom_sf"/>
</dbReference>
<dbReference type="AlphaFoldDB" id="A0A8E0VGE1"/>
<evidence type="ECO:0000313" key="9">
    <source>
        <dbReference type="Proteomes" id="UP000728185"/>
    </source>
</evidence>
<dbReference type="CDD" id="cd03399">
    <property type="entry name" value="SPFH_flotillin"/>
    <property type="match status" value="1"/>
</dbReference>
<dbReference type="Pfam" id="PF15975">
    <property type="entry name" value="Flot"/>
    <property type="match status" value="1"/>
</dbReference>
<dbReference type="InterPro" id="IPR031905">
    <property type="entry name" value="Flotillin_C"/>
</dbReference>
<name>A0A8E0VGE1_9TREM</name>
<comment type="similarity">
    <text evidence="2 4">Belongs to the band 7/mec-2 family. Flotillin subfamily.</text>
</comment>
<sequence>MGNIHTVGPSEALVISGGCCGAARVRTIIGGWAWAWWFVTQVQKISLGVMTLNPVCENVETSEGVPLTVTGKLISTSNINIISLKGVAQVKVIREDKLLQAACEQFLGKKPSEIQHTILQTMEGHLRAILGTLTVEAIYRDRDQFAALVREVAAPDVGRMGIEILSFTIKDVYDRVEYLNSLGRAQTANVKRDADIGVAEAERDAGIQVAKEKQKIRAEEINISIVERRKQIEIEEKEIECSEKKMDATVRRPAEAEAFRLQQIAEGQRSQKIMLAQAEADGIRARGLASAAVVQAKGQSEAERMRLRAKAYDQYGEAAMLSLILDTLPRVAAEVAAPLARTKEIVIMGGSGSNTSTLGNLTSLGRDFATMMGTVPSAVRALTQVDLTKTISKIPGAEVVI</sequence>
<evidence type="ECO:0000256" key="3">
    <source>
        <dbReference type="ARBA" id="ARBA00023136"/>
    </source>
</evidence>
<dbReference type="InterPro" id="IPR001107">
    <property type="entry name" value="Band_7"/>
</dbReference>
<accession>A0A8E0VGE1</accession>
<feature type="domain" description="Band 7" evidence="6">
    <location>
        <begin position="6"/>
        <end position="202"/>
    </location>
</feature>
<comment type="caution">
    <text evidence="8">The sequence shown here is derived from an EMBL/GenBank/DDBJ whole genome shotgun (WGS) entry which is preliminary data.</text>
</comment>
<feature type="coiled-coil region" evidence="5">
    <location>
        <begin position="209"/>
        <end position="252"/>
    </location>
</feature>
<gene>
    <name evidence="8" type="ORF">FBUS_00972</name>
</gene>
<evidence type="ECO:0000259" key="6">
    <source>
        <dbReference type="Pfam" id="PF01145"/>
    </source>
</evidence>
<dbReference type="GO" id="GO:0045661">
    <property type="term" value="P:regulation of myoblast differentiation"/>
    <property type="evidence" value="ECO:0007669"/>
    <property type="project" value="TreeGrafter"/>
</dbReference>
<dbReference type="InterPro" id="IPR027705">
    <property type="entry name" value="Flotillin_fam"/>
</dbReference>
<proteinExistence type="inferred from homology"/>
<dbReference type="GO" id="GO:0002020">
    <property type="term" value="F:protease binding"/>
    <property type="evidence" value="ECO:0007669"/>
    <property type="project" value="TreeGrafter"/>
</dbReference>
<dbReference type="Gene3D" id="3.30.479.30">
    <property type="entry name" value="Band 7 domain"/>
    <property type="match status" value="1"/>
</dbReference>
<dbReference type="SUPFAM" id="SSF117892">
    <property type="entry name" value="Band 7/SPFH domain"/>
    <property type="match status" value="1"/>
</dbReference>
<dbReference type="OrthoDB" id="6080404at2759"/>
<keyword evidence="5" id="KW-0175">Coiled coil</keyword>
<keyword evidence="9" id="KW-1185">Reference proteome</keyword>
<evidence type="ECO:0000256" key="4">
    <source>
        <dbReference type="RuleBase" id="RU366054"/>
    </source>
</evidence>
<dbReference type="Pfam" id="PF01145">
    <property type="entry name" value="Band_7"/>
    <property type="match status" value="1"/>
</dbReference>
<evidence type="ECO:0000259" key="7">
    <source>
        <dbReference type="Pfam" id="PF15975"/>
    </source>
</evidence>
<evidence type="ECO:0000313" key="8">
    <source>
        <dbReference type="EMBL" id="KAA0192220.1"/>
    </source>
</evidence>
<dbReference type="GO" id="GO:0072659">
    <property type="term" value="P:protein localization to plasma membrane"/>
    <property type="evidence" value="ECO:0007669"/>
    <property type="project" value="TreeGrafter"/>
</dbReference>
<dbReference type="EMBL" id="LUCM01005822">
    <property type="protein sequence ID" value="KAA0192220.1"/>
    <property type="molecule type" value="Genomic_DNA"/>
</dbReference>
<dbReference type="Proteomes" id="UP000728185">
    <property type="component" value="Unassembled WGS sequence"/>
</dbReference>
<organism evidence="8 9">
    <name type="scientific">Fasciolopsis buskii</name>
    <dbReference type="NCBI Taxonomy" id="27845"/>
    <lineage>
        <taxon>Eukaryota</taxon>
        <taxon>Metazoa</taxon>
        <taxon>Spiralia</taxon>
        <taxon>Lophotrochozoa</taxon>
        <taxon>Platyhelminthes</taxon>
        <taxon>Trematoda</taxon>
        <taxon>Digenea</taxon>
        <taxon>Plagiorchiida</taxon>
        <taxon>Echinostomata</taxon>
        <taxon>Echinostomatoidea</taxon>
        <taxon>Fasciolidae</taxon>
        <taxon>Fasciolopsis</taxon>
    </lineage>
</organism>
<reference evidence="8" key="1">
    <citation type="submission" date="2019-05" db="EMBL/GenBank/DDBJ databases">
        <title>Annotation for the trematode Fasciolopsis buski.</title>
        <authorList>
            <person name="Choi Y.-J."/>
        </authorList>
    </citation>
    <scope>NUCLEOTIDE SEQUENCE</scope>
    <source>
        <strain evidence="8">HT</strain>
        <tissue evidence="8">Whole worm</tissue>
    </source>
</reference>
<comment type="subcellular location">
    <subcellularLocation>
        <location evidence="1">Membrane</location>
    </subcellularLocation>
</comment>
<keyword evidence="3" id="KW-0472">Membrane</keyword>
<evidence type="ECO:0000256" key="2">
    <source>
        <dbReference type="ARBA" id="ARBA00007161"/>
    </source>
</evidence>